<feature type="chain" id="PRO_5002135326" description="BT-3987-like N-terminal domain-containing protein" evidence="1">
    <location>
        <begin position="22"/>
        <end position="322"/>
    </location>
</feature>
<name>A0A0C1L0U3_9BACT</name>
<protein>
    <recommendedName>
        <fullName evidence="2">BT-3987-like N-terminal domain-containing protein</fullName>
    </recommendedName>
</protein>
<dbReference type="InterPro" id="IPR013728">
    <property type="entry name" value="BT_3987-like_N"/>
</dbReference>
<dbReference type="OrthoDB" id="740324at2"/>
<proteinExistence type="predicted"/>
<dbReference type="EMBL" id="JSVC01000021">
    <property type="protein sequence ID" value="KIC93221.1"/>
    <property type="molecule type" value="Genomic_DNA"/>
</dbReference>
<evidence type="ECO:0000313" key="4">
    <source>
        <dbReference type="Proteomes" id="UP000031408"/>
    </source>
</evidence>
<feature type="domain" description="BT-3987-like N-terminal" evidence="2">
    <location>
        <begin position="43"/>
        <end position="160"/>
    </location>
</feature>
<reference evidence="3 4" key="1">
    <citation type="submission" date="2014-11" db="EMBL/GenBank/DDBJ databases">
        <title>Genome sequence of Flavihumibacter solisilvae 3-3.</title>
        <authorList>
            <person name="Zhou G."/>
            <person name="Li M."/>
            <person name="Wang G."/>
        </authorList>
    </citation>
    <scope>NUCLEOTIDE SEQUENCE [LARGE SCALE GENOMIC DNA]</scope>
    <source>
        <strain evidence="3 4">3-3</strain>
    </source>
</reference>
<dbReference type="RefSeq" id="WP_039142481.1">
    <property type="nucleotide sequence ID" value="NZ_JSVC01000021.1"/>
</dbReference>
<dbReference type="Pfam" id="PF08522">
    <property type="entry name" value="BT_3987-like_N"/>
    <property type="match status" value="1"/>
</dbReference>
<evidence type="ECO:0000256" key="1">
    <source>
        <dbReference type="SAM" id="SignalP"/>
    </source>
</evidence>
<dbReference type="STRING" id="1349421.OI18_18375"/>
<evidence type="ECO:0000259" key="2">
    <source>
        <dbReference type="Pfam" id="PF08522"/>
    </source>
</evidence>
<gene>
    <name evidence="3" type="ORF">OI18_18375</name>
</gene>
<feature type="signal peptide" evidence="1">
    <location>
        <begin position="1"/>
        <end position="21"/>
    </location>
</feature>
<dbReference type="Gene3D" id="2.60.40.1740">
    <property type="entry name" value="hypothetical protein (bacova_03559)"/>
    <property type="match status" value="1"/>
</dbReference>
<comment type="caution">
    <text evidence="3">The sequence shown here is derived from an EMBL/GenBank/DDBJ whole genome shotgun (WGS) entry which is preliminary data.</text>
</comment>
<keyword evidence="1" id="KW-0732">Signal</keyword>
<dbReference type="AlphaFoldDB" id="A0A0C1L0U3"/>
<dbReference type="Proteomes" id="UP000031408">
    <property type="component" value="Unassembled WGS sequence"/>
</dbReference>
<accession>A0A0C1L0U3</accession>
<dbReference type="PROSITE" id="PS51257">
    <property type="entry name" value="PROKAR_LIPOPROTEIN"/>
    <property type="match status" value="1"/>
</dbReference>
<organism evidence="3 4">
    <name type="scientific">Flavihumibacter solisilvae</name>
    <dbReference type="NCBI Taxonomy" id="1349421"/>
    <lineage>
        <taxon>Bacteria</taxon>
        <taxon>Pseudomonadati</taxon>
        <taxon>Bacteroidota</taxon>
        <taxon>Chitinophagia</taxon>
        <taxon>Chitinophagales</taxon>
        <taxon>Chitinophagaceae</taxon>
        <taxon>Flavihumibacter</taxon>
    </lineage>
</organism>
<sequence length="322" mass="34895">MNITLSKAFALGFLALGLSFASCKKPGEVEELGSAGTTIFKAMNAGEKVLAFDPLSTPQTGILMDVRRDAVSSSDLNTEATAVVSLDQAYLDAYNEENETEYEYLPVDIYTTTPALSGDKFNLVFAPGEFAKQIKFSLTDATKIDFSKQYAFPLTITEVASGKTISASKTVLVKVLVKNAWDGAYEVTGTMQDDGAALGGLFPMEYNLITSGANTVDGFDPVYWGDYFVPIMNGADVSGYGSFSPVFTFDPATNKIVSVTNIYGQPAGNTRSAEIDPSGENFYDPATKTIKVKFFMKQPSVITTAPHIRVKFNWTMKRTGDR</sequence>
<keyword evidence="4" id="KW-1185">Reference proteome</keyword>
<evidence type="ECO:0000313" key="3">
    <source>
        <dbReference type="EMBL" id="KIC93221.1"/>
    </source>
</evidence>